<organism evidence="1 2">
    <name type="scientific">Amycolatopsis heterodermiae</name>
    <dbReference type="NCBI Taxonomy" id="3110235"/>
    <lineage>
        <taxon>Bacteria</taxon>
        <taxon>Bacillati</taxon>
        <taxon>Actinomycetota</taxon>
        <taxon>Actinomycetes</taxon>
        <taxon>Pseudonocardiales</taxon>
        <taxon>Pseudonocardiaceae</taxon>
        <taxon>Amycolatopsis</taxon>
    </lineage>
</organism>
<comment type="caution">
    <text evidence="1">The sequence shown here is derived from an EMBL/GenBank/DDBJ whole genome shotgun (WGS) entry which is preliminary data.</text>
</comment>
<reference evidence="1 2" key="1">
    <citation type="submission" date="2023-12" db="EMBL/GenBank/DDBJ databases">
        <title>Amycolatopsis sp. V23-08.</title>
        <authorList>
            <person name="Somphong A."/>
        </authorList>
    </citation>
    <scope>NUCLEOTIDE SEQUENCE [LARGE SCALE GENOMIC DNA]</scope>
    <source>
        <strain evidence="1 2">V23-08</strain>
    </source>
</reference>
<accession>A0ABU5R3X8</accession>
<dbReference type="Proteomes" id="UP001304298">
    <property type="component" value="Unassembled WGS sequence"/>
</dbReference>
<keyword evidence="2" id="KW-1185">Reference proteome</keyword>
<sequence>MNLTDLSSRFRDAAQRRRAQAVIEERLANDREPDECRYLMRFMWQLAMTYREVSPRELQAHVNADKLEAVEALIEAARCSPDRIDAWILATEQSFPVIHDRGYEAGL</sequence>
<evidence type="ECO:0000313" key="2">
    <source>
        <dbReference type="Proteomes" id="UP001304298"/>
    </source>
</evidence>
<name>A0ABU5R3X8_9PSEU</name>
<protein>
    <submittedName>
        <fullName evidence="1">Uncharacterized protein</fullName>
    </submittedName>
</protein>
<dbReference type="RefSeq" id="WP_323327479.1">
    <property type="nucleotide sequence ID" value="NZ_JAYFSI010000002.1"/>
</dbReference>
<dbReference type="EMBL" id="JAYFSI010000002">
    <property type="protein sequence ID" value="MEA5360917.1"/>
    <property type="molecule type" value="Genomic_DNA"/>
</dbReference>
<gene>
    <name evidence="1" type="ORF">VA596_15320</name>
</gene>
<evidence type="ECO:0000313" key="1">
    <source>
        <dbReference type="EMBL" id="MEA5360917.1"/>
    </source>
</evidence>
<proteinExistence type="predicted"/>